<evidence type="ECO:0000313" key="3">
    <source>
        <dbReference type="EMBL" id="RDE05980.1"/>
    </source>
</evidence>
<comment type="caution">
    <text evidence="3">The sequence shown here is derived from an EMBL/GenBank/DDBJ whole genome shotgun (WGS) entry which is preliminary data.</text>
</comment>
<dbReference type="Gene3D" id="3.40.1440.10">
    <property type="entry name" value="GIY-YIG endonuclease"/>
    <property type="match status" value="1"/>
</dbReference>
<dbReference type="OrthoDB" id="287318at2"/>
<dbReference type="Pfam" id="PF01541">
    <property type="entry name" value="GIY-YIG"/>
    <property type="match status" value="1"/>
</dbReference>
<dbReference type="InterPro" id="IPR000305">
    <property type="entry name" value="GIY-YIG_endonuc"/>
</dbReference>
<evidence type="ECO:0000259" key="2">
    <source>
        <dbReference type="PROSITE" id="PS50164"/>
    </source>
</evidence>
<comment type="similarity">
    <text evidence="1">Belongs to the UPF0213 family.</text>
</comment>
<dbReference type="SMART" id="SM00465">
    <property type="entry name" value="GIYc"/>
    <property type="match status" value="1"/>
</dbReference>
<dbReference type="PANTHER" id="PTHR34477">
    <property type="entry name" value="UPF0213 PROTEIN YHBQ"/>
    <property type="match status" value="1"/>
</dbReference>
<evidence type="ECO:0000256" key="1">
    <source>
        <dbReference type="ARBA" id="ARBA00007435"/>
    </source>
</evidence>
<dbReference type="RefSeq" id="WP_114688049.1">
    <property type="nucleotide sequence ID" value="NZ_QQNB01000002.1"/>
</dbReference>
<dbReference type="Proteomes" id="UP000253918">
    <property type="component" value="Unassembled WGS sequence"/>
</dbReference>
<dbReference type="SUPFAM" id="SSF82771">
    <property type="entry name" value="GIY-YIG endonuclease"/>
    <property type="match status" value="1"/>
</dbReference>
<gene>
    <name evidence="3" type="ORF">DVW87_12435</name>
</gene>
<keyword evidence="4" id="KW-1185">Reference proteome</keyword>
<proteinExistence type="inferred from homology"/>
<dbReference type="CDD" id="cd10448">
    <property type="entry name" value="GIY-YIG_unchar_3"/>
    <property type="match status" value="1"/>
</dbReference>
<dbReference type="PANTHER" id="PTHR34477:SF5">
    <property type="entry name" value="BSL5627 PROTEIN"/>
    <property type="match status" value="1"/>
</dbReference>
<organism evidence="3 4">
    <name type="scientific">Sphingomonas aracearum</name>
    <dbReference type="NCBI Taxonomy" id="2283317"/>
    <lineage>
        <taxon>Bacteria</taxon>
        <taxon>Pseudomonadati</taxon>
        <taxon>Pseudomonadota</taxon>
        <taxon>Alphaproteobacteria</taxon>
        <taxon>Sphingomonadales</taxon>
        <taxon>Sphingomonadaceae</taxon>
        <taxon>Sphingomonas</taxon>
    </lineage>
</organism>
<dbReference type="PROSITE" id="PS50164">
    <property type="entry name" value="GIY_YIG"/>
    <property type="match status" value="1"/>
</dbReference>
<dbReference type="EMBL" id="QQNB01000002">
    <property type="protein sequence ID" value="RDE05980.1"/>
    <property type="molecule type" value="Genomic_DNA"/>
</dbReference>
<evidence type="ECO:0000313" key="4">
    <source>
        <dbReference type="Proteomes" id="UP000253918"/>
    </source>
</evidence>
<dbReference type="AlphaFoldDB" id="A0A369VXW5"/>
<protein>
    <submittedName>
        <fullName evidence="3">GIY-YIG nuclease family protein</fullName>
    </submittedName>
</protein>
<feature type="domain" description="GIY-YIG" evidence="2">
    <location>
        <begin position="5"/>
        <end position="81"/>
    </location>
</feature>
<accession>A0A369VXW5</accession>
<dbReference type="InterPro" id="IPR035901">
    <property type="entry name" value="GIY-YIG_endonuc_sf"/>
</dbReference>
<name>A0A369VXW5_9SPHN</name>
<sequence>MRETFQPCVYMLASRRHGTLYIGVTSNLLARIVQHREGLIPGFTQRYGVARLVWYEAHETMEAAILREKRMKEWRRAWKIDLVEAHNEDWSDLAIGLGLPRLEPVGLRTEMK</sequence>
<dbReference type="InterPro" id="IPR050190">
    <property type="entry name" value="UPF0213_domain"/>
</dbReference>
<reference evidence="3 4" key="1">
    <citation type="submission" date="2018-07" db="EMBL/GenBank/DDBJ databases">
        <title>a novel species of Sphingomonas isolated from the rhizosphere soil of Araceae plant.</title>
        <authorList>
            <person name="Zhiyong W."/>
            <person name="Qinglan Z."/>
            <person name="Zhiwei F."/>
            <person name="Ding X."/>
            <person name="Gejiao W."/>
            <person name="Shixue Z."/>
        </authorList>
    </citation>
    <scope>NUCLEOTIDE SEQUENCE [LARGE SCALE GENOMIC DNA]</scope>
    <source>
        <strain evidence="3 4">WZY 27</strain>
    </source>
</reference>